<proteinExistence type="predicted"/>
<feature type="transmembrane region" description="Helical" evidence="1">
    <location>
        <begin position="169"/>
        <end position="189"/>
    </location>
</feature>
<feature type="transmembrane region" description="Helical" evidence="1">
    <location>
        <begin position="125"/>
        <end position="148"/>
    </location>
</feature>
<evidence type="ECO:0000256" key="1">
    <source>
        <dbReference type="SAM" id="Phobius"/>
    </source>
</evidence>
<name>A0ABT9BN26_9MICO</name>
<dbReference type="RefSeq" id="WP_305002812.1">
    <property type="nucleotide sequence ID" value="NZ_JAUQUB010000001.1"/>
</dbReference>
<accession>A0ABT9BN26</accession>
<feature type="transmembrane region" description="Helical" evidence="1">
    <location>
        <begin position="27"/>
        <end position="51"/>
    </location>
</feature>
<keyword evidence="1" id="KW-0812">Transmembrane</keyword>
<evidence type="ECO:0000313" key="3">
    <source>
        <dbReference type="Proteomes" id="UP001241072"/>
    </source>
</evidence>
<keyword evidence="1" id="KW-1133">Transmembrane helix</keyword>
<protein>
    <submittedName>
        <fullName evidence="2">Uncharacterized protein</fullName>
    </submittedName>
</protein>
<evidence type="ECO:0000313" key="2">
    <source>
        <dbReference type="EMBL" id="MDO7882436.1"/>
    </source>
</evidence>
<feature type="transmembrane region" description="Helical" evidence="1">
    <location>
        <begin position="72"/>
        <end position="105"/>
    </location>
</feature>
<dbReference type="Proteomes" id="UP001241072">
    <property type="component" value="Unassembled WGS sequence"/>
</dbReference>
<dbReference type="EMBL" id="JAUQUB010000001">
    <property type="protein sequence ID" value="MDO7882436.1"/>
    <property type="molecule type" value="Genomic_DNA"/>
</dbReference>
<feature type="transmembrane region" description="Helical" evidence="1">
    <location>
        <begin position="209"/>
        <end position="227"/>
    </location>
</feature>
<sequence length="228" mass="23534">MAAVLFLTLGVGDLTRPRGPHGVGRALLGAAVGMLAASATVWLAGIPWWWLAPLAAVSAIWSLGTGSTQSRFAIGALVVVIVAVCAALLAPGASGATGGVLVPWFEALPYEATRAVPTERALLLVSYSVFLVQSANLVVMAVLGRTDARLPAIGSRLKGGRIIGPLERLFILWLALAGQALAVTAIIAAKSILRYPEVSGKKSSALAEYVLIGSLVSWSLALIIVPVH</sequence>
<keyword evidence="1" id="KW-0472">Membrane</keyword>
<keyword evidence="3" id="KW-1185">Reference proteome</keyword>
<gene>
    <name evidence="2" type="ORF">Q5716_09395</name>
</gene>
<organism evidence="2 3">
    <name type="scientific">Antiquaquibacter soli</name>
    <dbReference type="NCBI Taxonomy" id="3064523"/>
    <lineage>
        <taxon>Bacteria</taxon>
        <taxon>Bacillati</taxon>
        <taxon>Actinomycetota</taxon>
        <taxon>Actinomycetes</taxon>
        <taxon>Micrococcales</taxon>
        <taxon>Microbacteriaceae</taxon>
        <taxon>Antiquaquibacter</taxon>
    </lineage>
</organism>
<comment type="caution">
    <text evidence="2">The sequence shown here is derived from an EMBL/GenBank/DDBJ whole genome shotgun (WGS) entry which is preliminary data.</text>
</comment>
<reference evidence="2 3" key="1">
    <citation type="submission" date="2023-07" db="EMBL/GenBank/DDBJ databases">
        <title>Protaetiibacter sp. nov WY-16 isolated from soil.</title>
        <authorList>
            <person name="Liu B."/>
            <person name="Wan Y."/>
        </authorList>
    </citation>
    <scope>NUCLEOTIDE SEQUENCE [LARGE SCALE GENOMIC DNA]</scope>
    <source>
        <strain evidence="2 3">WY-16</strain>
    </source>
</reference>